<evidence type="ECO:0000313" key="2">
    <source>
        <dbReference type="EMBL" id="GAG16615.1"/>
    </source>
</evidence>
<dbReference type="AlphaFoldDB" id="X0VE42"/>
<organism evidence="2">
    <name type="scientific">marine sediment metagenome</name>
    <dbReference type="NCBI Taxonomy" id="412755"/>
    <lineage>
        <taxon>unclassified sequences</taxon>
        <taxon>metagenomes</taxon>
        <taxon>ecological metagenomes</taxon>
    </lineage>
</organism>
<comment type="caution">
    <text evidence="2">The sequence shown here is derived from an EMBL/GenBank/DDBJ whole genome shotgun (WGS) entry which is preliminary data.</text>
</comment>
<feature type="coiled-coil region" evidence="1">
    <location>
        <begin position="117"/>
        <end position="164"/>
    </location>
</feature>
<protein>
    <submittedName>
        <fullName evidence="2">Uncharacterized protein</fullName>
    </submittedName>
</protein>
<keyword evidence="1" id="KW-0175">Coiled coil</keyword>
<proteinExistence type="predicted"/>
<evidence type="ECO:0000256" key="1">
    <source>
        <dbReference type="SAM" id="Coils"/>
    </source>
</evidence>
<gene>
    <name evidence="2" type="ORF">S01H1_50617</name>
</gene>
<reference evidence="2" key="1">
    <citation type="journal article" date="2014" name="Front. Microbiol.">
        <title>High frequency of phylogenetically diverse reductive dehalogenase-homologous genes in deep subseafloor sedimentary metagenomes.</title>
        <authorList>
            <person name="Kawai M."/>
            <person name="Futagami T."/>
            <person name="Toyoda A."/>
            <person name="Takaki Y."/>
            <person name="Nishi S."/>
            <person name="Hori S."/>
            <person name="Arai W."/>
            <person name="Tsubouchi T."/>
            <person name="Morono Y."/>
            <person name="Uchiyama I."/>
            <person name="Ito T."/>
            <person name="Fujiyama A."/>
            <person name="Inagaki F."/>
            <person name="Takami H."/>
        </authorList>
    </citation>
    <scope>NUCLEOTIDE SEQUENCE</scope>
    <source>
        <strain evidence="2">Expedition CK06-06</strain>
    </source>
</reference>
<sequence>MDSIKLKLIAGAVVVESRLTKPAKIQLLNWLQKEATDIQVKSFLLDQKIININPQAEKIINDRFNGLPLNEEFVLAAIIIAGAVTAGYKAYQYYASQAAKACQGSKNKTLCMVEYKIKGEKARIEKLASEMKKCQNTKNPVSCRNQVQVQINKSKARIEKLQSKRIKKL</sequence>
<accession>X0VE42</accession>
<name>X0VE42_9ZZZZ</name>
<dbReference type="EMBL" id="BARS01032620">
    <property type="protein sequence ID" value="GAG16615.1"/>
    <property type="molecule type" value="Genomic_DNA"/>
</dbReference>